<dbReference type="Pfam" id="PF00984">
    <property type="entry name" value="UDPG_MGDP_dh"/>
    <property type="match status" value="1"/>
</dbReference>
<dbReference type="InterPro" id="IPR014027">
    <property type="entry name" value="UDP-Glc/GDP-Man_DH_C"/>
</dbReference>
<dbReference type="GO" id="GO:0000271">
    <property type="term" value="P:polysaccharide biosynthetic process"/>
    <property type="evidence" value="ECO:0007669"/>
    <property type="project" value="InterPro"/>
</dbReference>
<evidence type="ECO:0000256" key="2">
    <source>
        <dbReference type="ARBA" id="ARBA00023002"/>
    </source>
</evidence>
<keyword evidence="3" id="KW-0520">NAD</keyword>
<dbReference type="SUPFAM" id="SSF52413">
    <property type="entry name" value="UDP-glucose/GDP-mannose dehydrogenase C-terminal domain"/>
    <property type="match status" value="1"/>
</dbReference>
<dbReference type="InterPro" id="IPR008927">
    <property type="entry name" value="6-PGluconate_DH-like_C_sf"/>
</dbReference>
<evidence type="ECO:0000256" key="4">
    <source>
        <dbReference type="SAM" id="MobiDB-lite"/>
    </source>
</evidence>
<dbReference type="SUPFAM" id="SSF48179">
    <property type="entry name" value="6-phosphogluconate dehydrogenase C-terminal domain-like"/>
    <property type="match status" value="1"/>
</dbReference>
<dbReference type="GO" id="GO:0003979">
    <property type="term" value="F:UDP-glucose 6-dehydrogenase activity"/>
    <property type="evidence" value="ECO:0007669"/>
    <property type="project" value="UniProtKB-EC"/>
</dbReference>
<comment type="similarity">
    <text evidence="1">Belongs to the UDP-glucose/GDP-mannose dehydrogenase family.</text>
</comment>
<evidence type="ECO:0000256" key="3">
    <source>
        <dbReference type="ARBA" id="ARBA00023027"/>
    </source>
</evidence>
<gene>
    <name evidence="6" type="ORF">ASZ90_009144</name>
</gene>
<dbReference type="GO" id="GO:0016628">
    <property type="term" value="F:oxidoreductase activity, acting on the CH-CH group of donors, NAD or NADP as acceptor"/>
    <property type="evidence" value="ECO:0007669"/>
    <property type="project" value="InterPro"/>
</dbReference>
<dbReference type="PIRSF" id="PIRSF000124">
    <property type="entry name" value="UDPglc_GDPman_dh"/>
    <property type="match status" value="1"/>
</dbReference>
<dbReference type="InterPro" id="IPR036291">
    <property type="entry name" value="NAD(P)-bd_dom_sf"/>
</dbReference>
<dbReference type="InterPro" id="IPR001732">
    <property type="entry name" value="UDP-Glc/GDP-Man_DH_N"/>
</dbReference>
<dbReference type="AlphaFoldDB" id="A0A0W8FJR9"/>
<accession>A0A0W8FJR9</accession>
<protein>
    <submittedName>
        <fullName evidence="6">Udp-glucose dehydrogenase</fullName>
        <ecNumber evidence="6">1.1.1.22</ecNumber>
    </submittedName>
</protein>
<dbReference type="InterPro" id="IPR036220">
    <property type="entry name" value="UDP-Glc/GDP-Man_DH_C_sf"/>
</dbReference>
<dbReference type="GO" id="GO:0051287">
    <property type="term" value="F:NAD binding"/>
    <property type="evidence" value="ECO:0007669"/>
    <property type="project" value="InterPro"/>
</dbReference>
<proteinExistence type="inferred from homology"/>
<dbReference type="Pfam" id="PF03720">
    <property type="entry name" value="UDPG_MGDP_dh_C"/>
    <property type="match status" value="1"/>
</dbReference>
<dbReference type="EMBL" id="LNQE01001099">
    <property type="protein sequence ID" value="KUG21115.1"/>
    <property type="molecule type" value="Genomic_DNA"/>
</dbReference>
<evidence type="ECO:0000259" key="5">
    <source>
        <dbReference type="SMART" id="SM00984"/>
    </source>
</evidence>
<reference evidence="6" key="1">
    <citation type="journal article" date="2015" name="Proc. Natl. Acad. Sci. U.S.A.">
        <title>Networks of energetic and metabolic interactions define dynamics in microbial communities.</title>
        <authorList>
            <person name="Embree M."/>
            <person name="Liu J.K."/>
            <person name="Al-Bassam M.M."/>
            <person name="Zengler K."/>
        </authorList>
    </citation>
    <scope>NUCLEOTIDE SEQUENCE</scope>
</reference>
<dbReference type="Gene3D" id="3.40.50.720">
    <property type="entry name" value="NAD(P)-binding Rossmann-like Domain"/>
    <property type="match status" value="2"/>
</dbReference>
<evidence type="ECO:0000256" key="1">
    <source>
        <dbReference type="ARBA" id="ARBA00006601"/>
    </source>
</evidence>
<keyword evidence="2 6" id="KW-0560">Oxidoreductase</keyword>
<dbReference type="PANTHER" id="PTHR43491">
    <property type="entry name" value="UDP-N-ACETYL-D-MANNOSAMINE DEHYDROGENASE"/>
    <property type="match status" value="1"/>
</dbReference>
<dbReference type="InterPro" id="IPR014026">
    <property type="entry name" value="UDP-Glc/GDP-Man_DH_dimer"/>
</dbReference>
<feature type="region of interest" description="Disordered" evidence="4">
    <location>
        <begin position="414"/>
        <end position="455"/>
    </location>
</feature>
<comment type="caution">
    <text evidence="6">The sequence shown here is derived from an EMBL/GenBank/DDBJ whole genome shotgun (WGS) entry which is preliminary data.</text>
</comment>
<dbReference type="Pfam" id="PF03721">
    <property type="entry name" value="UDPG_MGDP_dh_N"/>
    <property type="match status" value="1"/>
</dbReference>
<sequence>MKICVLGLGYIGLPTALLFATHGCDVVGCDVKQSVVDSLNNGKIPFDEPGLSDLFIGARRRFTAKTVPEPADVFLIAVPTPLDPATKVSDLTYVRKAAGMIAPLLERDDLVVLESTVPPGTTERLVAPQLEKSGVRAGEFMLAHCPERALPGRTLHEMVYNSRVIGGYDRRSTEYAADLYRIFVRGEIHETDAKTAEFVKLMENTYRDVSIALANEFAQLSEECGVNVWSAIALANKHPRVSILNPGPGVGGHCIAIDPWFLTENSTRCKMISMAREINDSMPNYVLHLIRRLLPGVKDASIAVLGVAYKGNVDDTRESPAIKFIQLAENEGYDVRCYDPYVKDFLYPLLPLDEATAGSDCIVVLADHDCLRRIDPAAIRVRTKNLLDTRHIMDYRRWVLEGFTVRILGDGSPTLPPGEGIESRESGLSPSLSPPAPAVSISLPRPPGQEREDFL</sequence>
<dbReference type="SUPFAM" id="SSF51735">
    <property type="entry name" value="NAD(P)-binding Rossmann-fold domains"/>
    <property type="match status" value="1"/>
</dbReference>
<dbReference type="SMART" id="SM00984">
    <property type="entry name" value="UDPG_MGDP_dh_C"/>
    <property type="match status" value="1"/>
</dbReference>
<dbReference type="NCBIfam" id="TIGR03026">
    <property type="entry name" value="NDP-sugDHase"/>
    <property type="match status" value="1"/>
</dbReference>
<dbReference type="InterPro" id="IPR028359">
    <property type="entry name" value="UDP_ManNAc/GlcNAc_DH"/>
</dbReference>
<organism evidence="6">
    <name type="scientific">hydrocarbon metagenome</name>
    <dbReference type="NCBI Taxonomy" id="938273"/>
    <lineage>
        <taxon>unclassified sequences</taxon>
        <taxon>metagenomes</taxon>
        <taxon>ecological metagenomes</taxon>
    </lineage>
</organism>
<dbReference type="InterPro" id="IPR017476">
    <property type="entry name" value="UDP-Glc/GDP-Man"/>
</dbReference>
<feature type="domain" description="UDP-glucose/GDP-mannose dehydrogenase C-terminal" evidence="5">
    <location>
        <begin position="303"/>
        <end position="395"/>
    </location>
</feature>
<dbReference type="PIRSF" id="PIRSF500136">
    <property type="entry name" value="UDP_ManNAc_DH"/>
    <property type="match status" value="1"/>
</dbReference>
<dbReference type="EC" id="1.1.1.22" evidence="6"/>
<evidence type="ECO:0000313" key="6">
    <source>
        <dbReference type="EMBL" id="KUG21115.1"/>
    </source>
</evidence>
<dbReference type="PANTHER" id="PTHR43491:SF2">
    <property type="entry name" value="UDP-N-ACETYL-D-MANNOSAMINE DEHYDROGENASE"/>
    <property type="match status" value="1"/>
</dbReference>
<name>A0A0W8FJR9_9ZZZZ</name>